<proteinExistence type="inferred from homology"/>
<dbReference type="SUPFAM" id="SSF51735">
    <property type="entry name" value="NAD(P)-binding Rossmann-fold domains"/>
    <property type="match status" value="1"/>
</dbReference>
<reference evidence="3 4" key="1">
    <citation type="submission" date="2017-03" db="EMBL/GenBank/DDBJ databases">
        <title>Complete genome sequence of the novel DNRA strain Pseudomonas sp. S-6-2 isolated from Chinese polluted river sediment. Journal of Biotechnology.</title>
        <authorList>
            <person name="Li J."/>
            <person name="Xiang F."/>
            <person name="Wang L."/>
            <person name="Xi L."/>
            <person name="Liu J."/>
        </authorList>
    </citation>
    <scope>NUCLEOTIDE SEQUENCE [LARGE SCALE GENOMIC DNA]</scope>
    <source>
        <strain evidence="3 4">S-6-2</strain>
    </source>
</reference>
<dbReference type="STRING" id="1931241.BVH74_17810"/>
<dbReference type="Pfam" id="PF00106">
    <property type="entry name" value="adh_short"/>
    <property type="match status" value="1"/>
</dbReference>
<accession>A0A1V0BAQ5</accession>
<evidence type="ECO:0000313" key="4">
    <source>
        <dbReference type="Proteomes" id="UP000243488"/>
    </source>
</evidence>
<protein>
    <submittedName>
        <fullName evidence="3">Short-chain dehydrogenase</fullName>
    </submittedName>
</protein>
<dbReference type="PRINTS" id="PR00080">
    <property type="entry name" value="SDRFAMILY"/>
</dbReference>
<keyword evidence="4" id="KW-1185">Reference proteome</keyword>
<evidence type="ECO:0000313" key="3">
    <source>
        <dbReference type="EMBL" id="AQZ96884.1"/>
    </source>
</evidence>
<dbReference type="PANTHER" id="PTHR43943">
    <property type="entry name" value="DEHYDROGENASE/REDUCTASE (SDR FAMILY) MEMBER 4"/>
    <property type="match status" value="1"/>
</dbReference>
<comment type="similarity">
    <text evidence="1 2">Belongs to the short-chain dehydrogenases/reductases (SDR) family.</text>
</comment>
<dbReference type="InterPro" id="IPR036291">
    <property type="entry name" value="NAD(P)-bd_dom_sf"/>
</dbReference>
<dbReference type="Gene3D" id="3.40.50.720">
    <property type="entry name" value="NAD(P)-binding Rossmann-like Domain"/>
    <property type="match status" value="1"/>
</dbReference>
<evidence type="ECO:0000256" key="1">
    <source>
        <dbReference type="ARBA" id="ARBA00006484"/>
    </source>
</evidence>
<organism evidence="3 4">
    <name type="scientific">Halopseudomonas phragmitis</name>
    <dbReference type="NCBI Taxonomy" id="1931241"/>
    <lineage>
        <taxon>Bacteria</taxon>
        <taxon>Pseudomonadati</taxon>
        <taxon>Pseudomonadota</taxon>
        <taxon>Gammaproteobacteria</taxon>
        <taxon>Pseudomonadales</taxon>
        <taxon>Pseudomonadaceae</taxon>
        <taxon>Halopseudomonas</taxon>
    </lineage>
</organism>
<dbReference type="PANTHER" id="PTHR43943:SF2">
    <property type="entry name" value="DEHYDROGENASE_REDUCTASE 4"/>
    <property type="match status" value="1"/>
</dbReference>
<dbReference type="RefSeq" id="WP_080051791.1">
    <property type="nucleotide sequence ID" value="NZ_CP020100.1"/>
</dbReference>
<evidence type="ECO:0000256" key="2">
    <source>
        <dbReference type="RuleBase" id="RU000363"/>
    </source>
</evidence>
<dbReference type="AlphaFoldDB" id="A0A1V0BAQ5"/>
<dbReference type="InterPro" id="IPR002347">
    <property type="entry name" value="SDR_fam"/>
</dbReference>
<dbReference type="EMBL" id="CP020100">
    <property type="protein sequence ID" value="AQZ96884.1"/>
    <property type="molecule type" value="Genomic_DNA"/>
</dbReference>
<dbReference type="Proteomes" id="UP000243488">
    <property type="component" value="Chromosome"/>
</dbReference>
<sequence length="288" mass="30694">MGNILNNKIAIITGASRGIGAAIAERFAAEGAKVVITARTSEPGARLPGSLQETAERIRARGGECMCISGDLSKEADRERIIAETLEQWGGIDILVNNAAFARFSPTHRQEPKHVQLSLGINFIAPLHLTQLVVPVMIERGGGWILNLSSDTARRPASGPYQTDDRAYRFHTAASPNLYGATKAALERLTAGWAMELASDSIALNTLAPVEAVASEGALDSGSIDELAFFEPIESMAEAALALCSKPRDQLTGRITFSLPLLEELGIPVRTLDGLTKLDNVPTAPQKA</sequence>
<dbReference type="PRINTS" id="PR00081">
    <property type="entry name" value="GDHRDH"/>
</dbReference>
<gene>
    <name evidence="3" type="ORF">BVH74_17810</name>
</gene>
<dbReference type="KEGG" id="ppha:BVH74_17810"/>
<name>A0A1V0BAQ5_9GAMM</name>